<feature type="compositionally biased region" description="Basic and acidic residues" evidence="7">
    <location>
        <begin position="1613"/>
        <end position="1627"/>
    </location>
</feature>
<feature type="compositionally biased region" description="Low complexity" evidence="7">
    <location>
        <begin position="1116"/>
        <end position="1130"/>
    </location>
</feature>
<dbReference type="InterPro" id="IPR022031">
    <property type="entry name" value="Rif1_N"/>
</dbReference>
<comment type="caution">
    <text evidence="9">The sequence shown here is derived from an EMBL/GenBank/DDBJ whole genome shotgun (WGS) entry which is preliminary data.</text>
</comment>
<feature type="region of interest" description="Disordered" evidence="7">
    <location>
        <begin position="1250"/>
        <end position="1284"/>
    </location>
</feature>
<feature type="compositionally biased region" description="Polar residues" evidence="7">
    <location>
        <begin position="1552"/>
        <end position="1570"/>
    </location>
</feature>
<evidence type="ECO:0000256" key="6">
    <source>
        <dbReference type="ARBA" id="ARBA00023306"/>
    </source>
</evidence>
<feature type="compositionally biased region" description="Basic and acidic residues" evidence="7">
    <location>
        <begin position="1467"/>
        <end position="1481"/>
    </location>
</feature>
<proteinExistence type="predicted"/>
<evidence type="ECO:0000259" key="8">
    <source>
        <dbReference type="Pfam" id="PF12231"/>
    </source>
</evidence>
<feature type="compositionally biased region" description="Basic and acidic residues" evidence="7">
    <location>
        <begin position="1643"/>
        <end position="1653"/>
    </location>
</feature>
<keyword evidence="3" id="KW-0158">Chromosome</keyword>
<feature type="compositionally biased region" description="Polar residues" evidence="7">
    <location>
        <begin position="77"/>
        <end position="111"/>
    </location>
</feature>
<evidence type="ECO:0000256" key="4">
    <source>
        <dbReference type="ARBA" id="ARBA00022895"/>
    </source>
</evidence>
<gene>
    <name evidence="9" type="ORF">FJTKL_08471</name>
</gene>
<feature type="compositionally biased region" description="Low complexity" evidence="7">
    <location>
        <begin position="1660"/>
        <end position="1684"/>
    </location>
</feature>
<feature type="compositionally biased region" description="Basic and acidic residues" evidence="7">
    <location>
        <begin position="26"/>
        <end position="35"/>
    </location>
</feature>
<feature type="region of interest" description="Disordered" evidence="7">
    <location>
        <begin position="1402"/>
        <end position="1726"/>
    </location>
</feature>
<dbReference type="Proteomes" id="UP001600888">
    <property type="component" value="Unassembled WGS sequence"/>
</dbReference>
<feature type="compositionally biased region" description="Polar residues" evidence="7">
    <location>
        <begin position="1442"/>
        <end position="1455"/>
    </location>
</feature>
<feature type="compositionally biased region" description="Basic and acidic residues" evidence="7">
    <location>
        <begin position="1717"/>
        <end position="1726"/>
    </location>
</feature>
<feature type="compositionally biased region" description="Basic and acidic residues" evidence="7">
    <location>
        <begin position="1500"/>
        <end position="1522"/>
    </location>
</feature>
<evidence type="ECO:0000313" key="10">
    <source>
        <dbReference type="Proteomes" id="UP001600888"/>
    </source>
</evidence>
<feature type="region of interest" description="Disordered" evidence="7">
    <location>
        <begin position="1745"/>
        <end position="1782"/>
    </location>
</feature>
<feature type="compositionally biased region" description="Polar residues" evidence="7">
    <location>
        <begin position="1577"/>
        <end position="1587"/>
    </location>
</feature>
<feature type="compositionally biased region" description="Polar residues" evidence="7">
    <location>
        <begin position="1099"/>
        <end position="1108"/>
    </location>
</feature>
<keyword evidence="5" id="KW-0539">Nucleus</keyword>
<keyword evidence="10" id="KW-1185">Reference proteome</keyword>
<feature type="region of interest" description="Disordered" evidence="7">
    <location>
        <begin position="1"/>
        <end position="122"/>
    </location>
</feature>
<protein>
    <recommendedName>
        <fullName evidence="8">Telomere-associated protein Rif1 N-terminal domain-containing protein</fullName>
    </recommendedName>
</protein>
<organism evidence="9 10">
    <name type="scientific">Diaporthe vaccinii</name>
    <dbReference type="NCBI Taxonomy" id="105482"/>
    <lineage>
        <taxon>Eukaryota</taxon>
        <taxon>Fungi</taxon>
        <taxon>Dikarya</taxon>
        <taxon>Ascomycota</taxon>
        <taxon>Pezizomycotina</taxon>
        <taxon>Sordariomycetes</taxon>
        <taxon>Sordariomycetidae</taxon>
        <taxon>Diaporthales</taxon>
        <taxon>Diaporthaceae</taxon>
        <taxon>Diaporthe</taxon>
        <taxon>Diaporthe eres species complex</taxon>
    </lineage>
</organism>
<sequence length="1829" mass="202751">MGSVDDDQVPSSLFGSLPARPPTPPRETHGHELDSLPKQLIIPQQLGVPLRSLQTPPGISPTSSSSRSTTRRKRVGFSSQAQYQEPPTYKARSSATKPNPSPVSLPSSTSRPVKGILKPCPTPNRLGPANGVYLGDDSSEQVNIADMLESTLQQLAGADRECKVDAYTMLFRGLKTSSNLPDRIALQNKMTVFMQFIQRDLTARTPNGSVDNLLVTSALKLLHTFLHFHGIASSISYDFGVFMVDHSIRTFEDQQVSKEVVKHLMQALFLQNFPAEVMTTDRVGRLVSALHNIENHLSGKSIVQSRIVVYEKLVKQCPQQMTVNSDWLQDLFTDMLSSISEIRLAAIKLGLSAAFTLNKDRRLVSRVLELLNLSLEDKKYVEEFSGRLRVMLQNPQQATSVPRIWSVITLFIPKPHQWDYFSSWSKIIQLSFNNSNPQVKREANLAWNRFTYRLHLDGRLVYNLIRDPLLSLLKRKGLRDSVLASVCNFYYYAFKPDMNLRMLDETWNSAVAPLMHGLIEQSQEDTPAITQAAAILTGLIDCQTRRVWKEDRITDQSPIKADELPAIESKWVRANPERVFALVAPILEKGFAEISQPDSQFRKLWKALVHSVASASTKDVKLHDDTAKFVASAFTFLHKAWVRGPVSRADGTSCTSSQFLDGARELLSTLVDGLGLLPNPFAEKQFLQTRDGQFVVHGTQSNRSGKKQGSKRLPLHHLCCFISKLPPGIPDDDTFIAFFSSIFAPFFDGKSQKAQADLSQELLRLLPADTPCPSGPWVMTAAKISTSLESSQHSHQSTTSGSGSSLGLEFRDVVKVLERGLRSVPCLPWQHWLHLFQAILRRVRDETGDAGVAIALIEPLAATVREKLSDEGDDIVLTNCIGATIELVAASTQPRDKQAVDAARRRLWGTSNAGNRLSSFDPLDNMYKLLAELSTKLYTDVEPHASGPIEQLLDETKGFFDRGNRQLLLRTLVAVQGGLSCWLEDKDRRITRADFPSVVEATQSLWGRICSALKDISAERLELENIEPLLCAAFQSTHLGVVKITAEMWNHLYNHAQHIQYPEALKKVLVALGSSVDLVRPGLEISDEGSNTHLNYVESQEEANSSIVTPARIEPTSRSRSSTSRRSATSNLSKAIQVAQSSPLARVKSKGRTPKPKLRHEDSQVQFAAIDSSPAPVEYESQLLTERQKETRERQRDTAALFPEMRSSPTAATKKARAGASRHELPIEPAVLAPGRASTPEHDGVFEDFLTSTPTPRRGQPMMLPDQDQEISADSPSSPPEPRGYRLMAELKTQANNTNSLDEWRFSSSPLSGSPNLAHVTNSTSQPMELDDVNEELQLDDEANVAERTFEQNDVTSSQLAVDAEVIEETTFFRQAAETELPTLKSPVTPSGRVLRSKTFQVTPKSDNDEFVDAPSSPLPPTPSQRVRPDSSHMALRKSPRSKGNSQSFSVSDSFENGMRNIGTGRFEIEIRSSPKKKDVPSYDDILPESPEHSEEEAEKAEQAGKGEEAAKAVEEPAKEAAEGLDCITVEGIASRQLRRGRSKNPRRDSVSRNSQTSRDARESCSSQASVGRPRTPVTQLVMSNLQEGFENVSPGSGSWLRKRKRSNSMHSSGDKKRGRQDSVPKENEDEVPDSQPAAVAEQGRDTEMHTSELYENDVSLASGQSQRSSPSEPSASQELPAASFAPLDQPQTEPNKQTSETSDHTDDEELVQSQLTREEKEASVEKEAAALLNNVASAQLEAELVAQLEEPAEHAEQAPHEQEAPRQQQPAEPTQGDASKFDRLRVLLQDGLGLLRSADLTRDETNQLEDMFMDMKQELYQAERRGRK</sequence>
<feature type="compositionally biased region" description="Polar residues" evidence="7">
    <location>
        <begin position="1690"/>
        <end position="1701"/>
    </location>
</feature>
<dbReference type="InterPro" id="IPR016024">
    <property type="entry name" value="ARM-type_fold"/>
</dbReference>
<feature type="region of interest" description="Disordered" evidence="7">
    <location>
        <begin position="1099"/>
        <end position="1161"/>
    </location>
</feature>
<dbReference type="PANTHER" id="PTHR22928">
    <property type="entry name" value="TELOMERE-ASSOCIATED PROTEIN RIF1"/>
    <property type="match status" value="1"/>
</dbReference>
<evidence type="ECO:0000313" key="9">
    <source>
        <dbReference type="EMBL" id="KAL2284915.1"/>
    </source>
</evidence>
<dbReference type="EMBL" id="JBAWTH010000033">
    <property type="protein sequence ID" value="KAL2284915.1"/>
    <property type="molecule type" value="Genomic_DNA"/>
</dbReference>
<comment type="subcellular location">
    <subcellularLocation>
        <location evidence="2">Chromosome</location>
        <location evidence="2">Telomere</location>
    </subcellularLocation>
    <subcellularLocation>
        <location evidence="1">Nucleus</location>
    </subcellularLocation>
</comment>
<keyword evidence="6" id="KW-0131">Cell cycle</keyword>
<evidence type="ECO:0000256" key="2">
    <source>
        <dbReference type="ARBA" id="ARBA00004574"/>
    </source>
</evidence>
<reference evidence="9 10" key="1">
    <citation type="submission" date="2024-03" db="EMBL/GenBank/DDBJ databases">
        <title>A high-quality draft genome sequence of Diaporthe vaccinii, a causative agent of upright dieback and viscid rot disease in cranberry plants.</title>
        <authorList>
            <person name="Sarrasin M."/>
            <person name="Lang B.F."/>
            <person name="Burger G."/>
        </authorList>
    </citation>
    <scope>NUCLEOTIDE SEQUENCE [LARGE SCALE GENOMIC DNA]</scope>
    <source>
        <strain evidence="9 10">IS7</strain>
    </source>
</reference>
<dbReference type="PANTHER" id="PTHR22928:SF3">
    <property type="entry name" value="TELOMERE-ASSOCIATED PROTEIN RIF1"/>
    <property type="match status" value="1"/>
</dbReference>
<feature type="compositionally biased region" description="Polar residues" evidence="7">
    <location>
        <begin position="1131"/>
        <end position="1143"/>
    </location>
</feature>
<evidence type="ECO:0000256" key="5">
    <source>
        <dbReference type="ARBA" id="ARBA00023242"/>
    </source>
</evidence>
<feature type="compositionally biased region" description="Basic residues" evidence="7">
    <location>
        <begin position="1147"/>
        <end position="1158"/>
    </location>
</feature>
<evidence type="ECO:0000256" key="3">
    <source>
        <dbReference type="ARBA" id="ARBA00022454"/>
    </source>
</evidence>
<dbReference type="SUPFAM" id="SSF48371">
    <property type="entry name" value="ARM repeat"/>
    <property type="match status" value="1"/>
</dbReference>
<feature type="domain" description="Telomere-associated protein Rif1 N-terminal" evidence="8">
    <location>
        <begin position="155"/>
        <end position="511"/>
    </location>
</feature>
<feature type="compositionally biased region" description="Polar residues" evidence="7">
    <location>
        <begin position="52"/>
        <end position="61"/>
    </location>
</feature>
<dbReference type="Pfam" id="PF12231">
    <property type="entry name" value="Rif1_N"/>
    <property type="match status" value="1"/>
</dbReference>
<name>A0ABR4ER47_9PEZI</name>
<evidence type="ECO:0000256" key="7">
    <source>
        <dbReference type="SAM" id="MobiDB-lite"/>
    </source>
</evidence>
<evidence type="ECO:0000256" key="1">
    <source>
        <dbReference type="ARBA" id="ARBA00004123"/>
    </source>
</evidence>
<keyword evidence="4" id="KW-0779">Telomere</keyword>
<feature type="compositionally biased region" description="Basic and acidic residues" evidence="7">
    <location>
        <begin position="1752"/>
        <end position="1765"/>
    </location>
</feature>
<accession>A0ABR4ER47</accession>